<accession>A0A0K1JMV1</accession>
<feature type="domain" description="DUF8017" evidence="1">
    <location>
        <begin position="5"/>
        <end position="106"/>
    </location>
</feature>
<name>A0A0K1JMV1_9MICO</name>
<dbReference type="AlphaFoldDB" id="A0A0K1JMV1"/>
<evidence type="ECO:0000313" key="2">
    <source>
        <dbReference type="EMBL" id="AKU18047.1"/>
    </source>
</evidence>
<dbReference type="EMBL" id="CP011112">
    <property type="protein sequence ID" value="AKU18047.1"/>
    <property type="molecule type" value="Genomic_DNA"/>
</dbReference>
<proteinExistence type="predicted"/>
<keyword evidence="3" id="KW-1185">Reference proteome</keyword>
<gene>
    <name evidence="2" type="ORF">VV02_22915</name>
</gene>
<sequence length="107" mass="11619">MPDYIDRWAKAFSLQKDKKTLDKYTPATVKQIKVNGGQTDAVQARTTITVTNRDPKKCPPPKFELVVTSFTSGTNTATVVAGRDVGTPNAIPDDVFAKIIASSRPIP</sequence>
<dbReference type="KEGG" id="lmoi:VV02_22915"/>
<dbReference type="RefSeq" id="WP_052595380.1">
    <property type="nucleotide sequence ID" value="NZ_CP011112.1"/>
</dbReference>
<dbReference type="Proteomes" id="UP000066480">
    <property type="component" value="Chromosome"/>
</dbReference>
<reference evidence="2 3" key="1">
    <citation type="submission" date="2015-03" db="EMBL/GenBank/DDBJ databases">
        <title>Luteipulveratus halotolerans sp. nov., a novel actinobacterium (Dermacoccaceae) from Sarawak, Malaysia.</title>
        <authorList>
            <person name="Juboi H."/>
            <person name="Basik A."/>
            <person name="Shamsul S.S."/>
            <person name="Arnold P."/>
            <person name="Schmitt E.K."/>
            <person name="Sanglier J.-J."/>
            <person name="Yeo T."/>
        </authorList>
    </citation>
    <scope>NUCLEOTIDE SEQUENCE [LARGE SCALE GENOMIC DNA]</scope>
    <source>
        <strain evidence="2 3">MN07-A0370</strain>
    </source>
</reference>
<evidence type="ECO:0000259" key="1">
    <source>
        <dbReference type="Pfam" id="PF26056"/>
    </source>
</evidence>
<dbReference type="Pfam" id="PF26056">
    <property type="entry name" value="DUF8017"/>
    <property type="match status" value="1"/>
</dbReference>
<evidence type="ECO:0000313" key="3">
    <source>
        <dbReference type="Proteomes" id="UP000066480"/>
    </source>
</evidence>
<dbReference type="STRING" id="571913.VV02_22915"/>
<dbReference type="InterPro" id="IPR058330">
    <property type="entry name" value="DUF8017"/>
</dbReference>
<organism evidence="2 3">
    <name type="scientific">Luteipulveratus mongoliensis</name>
    <dbReference type="NCBI Taxonomy" id="571913"/>
    <lineage>
        <taxon>Bacteria</taxon>
        <taxon>Bacillati</taxon>
        <taxon>Actinomycetota</taxon>
        <taxon>Actinomycetes</taxon>
        <taxon>Micrococcales</taxon>
        <taxon>Dermacoccaceae</taxon>
        <taxon>Luteipulveratus</taxon>
    </lineage>
</organism>
<protein>
    <recommendedName>
        <fullName evidence="1">DUF8017 domain-containing protein</fullName>
    </recommendedName>
</protein>